<dbReference type="EMBL" id="MDYQ01000229">
    <property type="protein sequence ID" value="PRP78336.1"/>
    <property type="molecule type" value="Genomic_DNA"/>
</dbReference>
<proteinExistence type="predicted"/>
<evidence type="ECO:0000256" key="2">
    <source>
        <dbReference type="SAM" id="MobiDB-lite"/>
    </source>
</evidence>
<feature type="coiled-coil region" evidence="1">
    <location>
        <begin position="517"/>
        <end position="551"/>
    </location>
</feature>
<feature type="region of interest" description="Disordered" evidence="2">
    <location>
        <begin position="135"/>
        <end position="188"/>
    </location>
</feature>
<keyword evidence="1" id="KW-0175">Coiled coil</keyword>
<sequence length="763" mass="87597">MLLLVPHSNLGPDKQSGPGQQHDADTAAFREAPYHLPSFSSGMVLFMDGCVFSPYNHIKTRGQDGSINRVTNATVELRKHETPCWGIRRLPQRRWFYCLLDMHELASLAVTSDTDRYFGGAQDDVLRKREQLKLERANEYQSPPPVASPTLKAGIVDNSPGSPQSAEEDEYTRNKRPEHEHRDQPPYRGKMIIQRILEDHHRELVLTIEEVIQTIDTIQITIITMRIMTTVIEMTTTILQGADLPDGEVRSNQILREVNFLFRNAPASFSPNQTMNDPFIEDLQRAPPKEPEPMYVPSVMEAPVSLPQARYDPAAAAKEQQRAYAEELRKQAEEAQRRKKEESDRRKRDDPLTTRTQASEEKRYNEEVSATSNPYVSGRRPKPIDSKEEHQNYLRQQAEDKKRREAEEKQREIEEDKKMEERLKKEQAELDAAERNQSRPKSRAAVAGVSNDDDLLVKPRPATPKAQAVVEEKIVEEKVQPPPPVVEEEKIAVSPVQKEELYKVIPDYGAGLSKELIMRQIEKKDKYKRELKQAQEELRQKELMLLIQQNTEQKRRMIDQISSDLGYSPAPETTSPRLASGRIRNFQNLRSSSADNVAPFRQADVRASISDDKPLDTESAFIYPDGRMERRQKHGSQFPSNQRHRETRPIRQRSADVLRGSHLENTLSRPEEVPVKHVTNSRQRRYNEAADAITARAEERLKKLDSIDQRTMDKPDALQTLLTEFVQDDGKMRLLTPGLISVRESQKDLRGVTETAFLSPKRR</sequence>
<comment type="caution">
    <text evidence="3">The sequence shown here is derived from an EMBL/GenBank/DDBJ whole genome shotgun (WGS) entry which is preliminary data.</text>
</comment>
<reference evidence="3 4" key="1">
    <citation type="journal article" date="2018" name="Genome Biol. Evol.">
        <title>Multiple Roots of Fruiting Body Formation in Amoebozoa.</title>
        <authorList>
            <person name="Hillmann F."/>
            <person name="Forbes G."/>
            <person name="Novohradska S."/>
            <person name="Ferling I."/>
            <person name="Riege K."/>
            <person name="Groth M."/>
            <person name="Westermann M."/>
            <person name="Marz M."/>
            <person name="Spaller T."/>
            <person name="Winckler T."/>
            <person name="Schaap P."/>
            <person name="Glockner G."/>
        </authorList>
    </citation>
    <scope>NUCLEOTIDE SEQUENCE [LARGE SCALE GENOMIC DNA]</scope>
    <source>
        <strain evidence="3 4">Jena</strain>
    </source>
</reference>
<evidence type="ECO:0000256" key="1">
    <source>
        <dbReference type="SAM" id="Coils"/>
    </source>
</evidence>
<organism evidence="3 4">
    <name type="scientific">Planoprotostelium fungivorum</name>
    <dbReference type="NCBI Taxonomy" id="1890364"/>
    <lineage>
        <taxon>Eukaryota</taxon>
        <taxon>Amoebozoa</taxon>
        <taxon>Evosea</taxon>
        <taxon>Variosea</taxon>
        <taxon>Cavosteliida</taxon>
        <taxon>Cavosteliaceae</taxon>
        <taxon>Planoprotostelium</taxon>
    </lineage>
</organism>
<feature type="region of interest" description="Disordered" evidence="2">
    <location>
        <begin position="312"/>
        <end position="468"/>
    </location>
</feature>
<keyword evidence="4" id="KW-1185">Reference proteome</keyword>
<dbReference type="AlphaFoldDB" id="A0A2P6N2Z7"/>
<protein>
    <submittedName>
        <fullName evidence="3">Trichohyalin</fullName>
    </submittedName>
</protein>
<accession>A0A2P6N2Z7</accession>
<feature type="compositionally biased region" description="Basic and acidic residues" evidence="2">
    <location>
        <begin position="282"/>
        <end position="292"/>
    </location>
</feature>
<dbReference type="Proteomes" id="UP000241769">
    <property type="component" value="Unassembled WGS sequence"/>
</dbReference>
<evidence type="ECO:0000313" key="4">
    <source>
        <dbReference type="Proteomes" id="UP000241769"/>
    </source>
</evidence>
<name>A0A2P6N2Z7_9EUKA</name>
<feature type="compositionally biased region" description="Basic and acidic residues" evidence="2">
    <location>
        <begin position="171"/>
        <end position="185"/>
    </location>
</feature>
<feature type="compositionally biased region" description="Basic and acidic residues" evidence="2">
    <location>
        <begin position="382"/>
        <end position="437"/>
    </location>
</feature>
<evidence type="ECO:0000313" key="3">
    <source>
        <dbReference type="EMBL" id="PRP78336.1"/>
    </source>
</evidence>
<gene>
    <name evidence="3" type="ORF">PROFUN_11376</name>
</gene>
<dbReference type="InParanoid" id="A0A2P6N2Z7"/>
<feature type="compositionally biased region" description="Basic and acidic residues" evidence="2">
    <location>
        <begin position="319"/>
        <end position="366"/>
    </location>
</feature>
<feature type="region of interest" description="Disordered" evidence="2">
    <location>
        <begin position="272"/>
        <end position="295"/>
    </location>
</feature>